<dbReference type="RefSeq" id="WP_020370452.1">
    <property type="nucleotide sequence ID" value="NZ_APJW01000003.1"/>
</dbReference>
<dbReference type="PANTHER" id="PTHR32060:SF30">
    <property type="entry name" value="CARBOXY-TERMINAL PROCESSING PROTEASE CTPA"/>
    <property type="match status" value="1"/>
</dbReference>
<organism evidence="3 4">
    <name type="scientific">Chlamydia ibidis 10-1398/6</name>
    <dbReference type="NCBI Taxonomy" id="1046581"/>
    <lineage>
        <taxon>Bacteria</taxon>
        <taxon>Pseudomonadati</taxon>
        <taxon>Chlamydiota</taxon>
        <taxon>Chlamydiia</taxon>
        <taxon>Chlamydiales</taxon>
        <taxon>Chlamydiaceae</taxon>
        <taxon>Chlamydia/Chlamydophila group</taxon>
        <taxon>Chlamydia</taxon>
    </lineage>
</organism>
<dbReference type="CDD" id="cd07563">
    <property type="entry name" value="Peptidase_S41_IRBP"/>
    <property type="match status" value="1"/>
</dbReference>
<reference evidence="3 4" key="1">
    <citation type="submission" date="2013-07" db="EMBL/GenBank/DDBJ databases">
        <title>Isolation of a new Chlamydia species from the feral Sacred Ibis (Threskiornis aethiopicus): Chlamydia ibidis.</title>
        <authorList>
            <person name="Vorimore F."/>
            <person name="Hsia R.-C."/>
            <person name="Huot-Creasy H."/>
            <person name="Bastian S."/>
            <person name="Deruyter L."/>
            <person name="Passet A."/>
            <person name="Sachse K."/>
            <person name="Bavoil P."/>
            <person name="Myers G."/>
            <person name="Laroucau K."/>
        </authorList>
    </citation>
    <scope>NUCLEOTIDE SEQUENCE [LARGE SCALE GENOMIC DNA]</scope>
    <source>
        <strain evidence="3 4">10-1398/6</strain>
    </source>
</reference>
<gene>
    <name evidence="3" type="ORF">H359_0838</name>
</gene>
<proteinExistence type="predicted"/>
<feature type="chain" id="PRO_5047515235" evidence="1">
    <location>
        <begin position="22"/>
        <end position="604"/>
    </location>
</feature>
<evidence type="ECO:0000313" key="4">
    <source>
        <dbReference type="Proteomes" id="UP000016064"/>
    </source>
</evidence>
<dbReference type="NCBIfam" id="NF033424">
    <property type="entry name" value="chlamy_CPAF"/>
    <property type="match status" value="1"/>
</dbReference>
<dbReference type="SMART" id="SM00245">
    <property type="entry name" value="TSPc"/>
    <property type="match status" value="1"/>
</dbReference>
<dbReference type="Proteomes" id="UP000016064">
    <property type="component" value="Unassembled WGS sequence"/>
</dbReference>
<dbReference type="PANTHER" id="PTHR32060">
    <property type="entry name" value="TAIL-SPECIFIC PROTEASE"/>
    <property type="match status" value="1"/>
</dbReference>
<protein>
    <submittedName>
        <fullName evidence="3">Peptidase S41 family protein</fullName>
    </submittedName>
</protein>
<dbReference type="InterPro" id="IPR005151">
    <property type="entry name" value="Tail-specific_protease"/>
</dbReference>
<dbReference type="InterPro" id="IPR041126">
    <property type="entry name" value="CPAF_PDZ"/>
</dbReference>
<dbReference type="InterPro" id="IPR029045">
    <property type="entry name" value="ClpP/crotonase-like_dom_sf"/>
</dbReference>
<sequence>MRVKRLAAFVCALYVFFQVPAFSKNLVRDNACADLQFIEHLLQVKYAPRVWKQDLLSWNLEEETRRARLQFFLEEEPSTKYCQQVLANYFVSLNDYHAGIVFFATESSSLPYTLKLSEDGKCFVVDVHTYNSEISKGDEILEFDNMDISSAIESVRTGRGTSSDYATAVRTLVSRSASLGHTVPVGIVNLKIRRPSGLVRTIKVRWRHTPESIADLSLITPLIKEPKLSFNSCIAKNHNTSCLKSTDSLFTTSMVPYFWSELRKQYRSGLSSDFNIGSKRGFLPDFGLPIWKQSDGPYHAYIFQLMGKNGHMYNIGFVRISTYAWEEMEDRDPDNLDAPWKNFEQIILHMQANTDALIVDQTNNPGGSVFYLYGLISMLTDRPLSVPLHRMILTQDEVSTAVNWLNMLDGVDNEEQVHTALGEDMEGYVMDMNAVGYLQSFSHRVLDCWGKGDINLSSPIPLLGFANVHPHPRASYDKPICVLINEDNYSCADLFAAIMKDNNRALLIGKCTAGAGGFVFNVAFPNRSGIKNCSLTGSLAIRKDGSLIENLGVSPHVSLDVTSRDVQTGRYSDYIGKVKETLLTFLEEEKAKGNSSNQEMENIS</sequence>
<accession>A0ABP2XD94</accession>
<dbReference type="SUPFAM" id="SSF52096">
    <property type="entry name" value="ClpP/crotonase"/>
    <property type="match status" value="1"/>
</dbReference>
<keyword evidence="4" id="KW-1185">Reference proteome</keyword>
<dbReference type="Gene3D" id="3.90.226.10">
    <property type="entry name" value="2-enoyl-CoA Hydratase, Chain A, domain 1"/>
    <property type="match status" value="1"/>
</dbReference>
<evidence type="ECO:0000313" key="3">
    <source>
        <dbReference type="EMBL" id="EQM62458.1"/>
    </source>
</evidence>
<evidence type="ECO:0000259" key="2">
    <source>
        <dbReference type="SMART" id="SM00245"/>
    </source>
</evidence>
<feature type="signal peptide" evidence="1">
    <location>
        <begin position="1"/>
        <end position="21"/>
    </location>
</feature>
<dbReference type="Pfam" id="PF03572">
    <property type="entry name" value="Peptidase_S41"/>
    <property type="match status" value="1"/>
</dbReference>
<feature type="domain" description="Tail specific protease" evidence="2">
    <location>
        <begin position="351"/>
        <end position="560"/>
    </location>
</feature>
<dbReference type="EMBL" id="APJW01000003">
    <property type="protein sequence ID" value="EQM62458.1"/>
    <property type="molecule type" value="Genomic_DNA"/>
</dbReference>
<dbReference type="Gene3D" id="1.20.920.70">
    <property type="match status" value="1"/>
</dbReference>
<comment type="caution">
    <text evidence="3">The sequence shown here is derived from an EMBL/GenBank/DDBJ whole genome shotgun (WGS) entry which is preliminary data.</text>
</comment>
<keyword evidence="1" id="KW-0732">Signal</keyword>
<evidence type="ECO:0000256" key="1">
    <source>
        <dbReference type="SAM" id="SignalP"/>
    </source>
</evidence>
<name>A0ABP2XD94_9CHLA</name>
<dbReference type="Pfam" id="PF17816">
    <property type="entry name" value="PDZ_4"/>
    <property type="match status" value="1"/>
</dbReference>